<feature type="region of interest" description="Disordered" evidence="1">
    <location>
        <begin position="27"/>
        <end position="52"/>
    </location>
</feature>
<accession>A0A834F6S2</accession>
<evidence type="ECO:0000313" key="3">
    <source>
        <dbReference type="Proteomes" id="UP000646548"/>
    </source>
</evidence>
<evidence type="ECO:0000256" key="1">
    <source>
        <dbReference type="SAM" id="MobiDB-lite"/>
    </source>
</evidence>
<gene>
    <name evidence="2" type="ORF">FQA47_025063</name>
</gene>
<evidence type="ECO:0000313" key="2">
    <source>
        <dbReference type="EMBL" id="KAF6723224.1"/>
    </source>
</evidence>
<organism evidence="2 3">
    <name type="scientific">Oryzias melastigma</name>
    <name type="common">Marine medaka</name>
    <dbReference type="NCBI Taxonomy" id="30732"/>
    <lineage>
        <taxon>Eukaryota</taxon>
        <taxon>Metazoa</taxon>
        <taxon>Chordata</taxon>
        <taxon>Craniata</taxon>
        <taxon>Vertebrata</taxon>
        <taxon>Euteleostomi</taxon>
        <taxon>Actinopterygii</taxon>
        <taxon>Neopterygii</taxon>
        <taxon>Teleostei</taxon>
        <taxon>Neoteleostei</taxon>
        <taxon>Acanthomorphata</taxon>
        <taxon>Ovalentaria</taxon>
        <taxon>Atherinomorphae</taxon>
        <taxon>Beloniformes</taxon>
        <taxon>Adrianichthyidae</taxon>
        <taxon>Oryziinae</taxon>
        <taxon>Oryzias</taxon>
    </lineage>
</organism>
<dbReference type="Proteomes" id="UP000646548">
    <property type="component" value="Unassembled WGS sequence"/>
</dbReference>
<dbReference type="AlphaFoldDB" id="A0A834F6S2"/>
<name>A0A834F6S2_ORYME</name>
<dbReference type="EMBL" id="WKFB01000436">
    <property type="protein sequence ID" value="KAF6723224.1"/>
    <property type="molecule type" value="Genomic_DNA"/>
</dbReference>
<protein>
    <submittedName>
        <fullName evidence="2">Uncharacterized protein</fullName>
    </submittedName>
</protein>
<comment type="caution">
    <text evidence="2">The sequence shown here is derived from an EMBL/GenBank/DDBJ whole genome shotgun (WGS) entry which is preliminary data.</text>
</comment>
<feature type="non-terminal residue" evidence="2">
    <location>
        <position position="1"/>
    </location>
</feature>
<reference evidence="2" key="1">
    <citation type="journal article" name="BMC Genomics">
        <title>Long-read sequencing and de novo genome assembly of marine medaka (Oryzias melastigma).</title>
        <authorList>
            <person name="Liang P."/>
            <person name="Saqib H.S.A."/>
            <person name="Ni X."/>
            <person name="Shen Y."/>
        </authorList>
    </citation>
    <scope>NUCLEOTIDE SEQUENCE</scope>
    <source>
        <strain evidence="2">Bigg-433</strain>
    </source>
</reference>
<sequence>LVADTASERETPLHNRSRACAISRFSPSLSHAGDSNSNHLPVSTRINDDPPL</sequence>
<proteinExistence type="predicted"/>
<feature type="compositionally biased region" description="Polar residues" evidence="1">
    <location>
        <begin position="27"/>
        <end position="45"/>
    </location>
</feature>